<evidence type="ECO:0000313" key="3">
    <source>
        <dbReference type="Proteomes" id="UP001302120"/>
    </source>
</evidence>
<dbReference type="Proteomes" id="UP001302120">
    <property type="component" value="Unassembled WGS sequence"/>
</dbReference>
<keyword evidence="1" id="KW-0175">Coiled coil</keyword>
<dbReference type="RefSeq" id="WP_323196093.1">
    <property type="nucleotide sequence ID" value="NZ_JAYGHG010000013.1"/>
</dbReference>
<organism evidence="2 3">
    <name type="scientific">Nodularia harveyana UHCC-0300</name>
    <dbReference type="NCBI Taxonomy" id="2974287"/>
    <lineage>
        <taxon>Bacteria</taxon>
        <taxon>Bacillati</taxon>
        <taxon>Cyanobacteriota</taxon>
        <taxon>Cyanophyceae</taxon>
        <taxon>Nostocales</taxon>
        <taxon>Nodulariaceae</taxon>
        <taxon>Nodularia</taxon>
    </lineage>
</organism>
<keyword evidence="3" id="KW-1185">Reference proteome</keyword>
<accession>A0ABU5UE30</accession>
<name>A0ABU5UE30_9CYAN</name>
<comment type="caution">
    <text evidence="2">The sequence shown here is derived from an EMBL/GenBank/DDBJ whole genome shotgun (WGS) entry which is preliminary data.</text>
</comment>
<proteinExistence type="predicted"/>
<feature type="coiled-coil region" evidence="1">
    <location>
        <begin position="210"/>
        <end position="251"/>
    </location>
</feature>
<gene>
    <name evidence="2" type="ORF">VB620_10510</name>
</gene>
<protein>
    <submittedName>
        <fullName evidence="2">Uncharacterized protein</fullName>
    </submittedName>
</protein>
<reference evidence="2 3" key="1">
    <citation type="submission" date="2023-12" db="EMBL/GenBank/DDBJ databases">
        <title>Baltic Sea Cyanobacteria.</title>
        <authorList>
            <person name="Delbaje E."/>
            <person name="Fewer D.P."/>
            <person name="Shishido T.K."/>
        </authorList>
    </citation>
    <scope>NUCLEOTIDE SEQUENCE [LARGE SCALE GENOMIC DNA]</scope>
    <source>
        <strain evidence="2 3">UHCC-0300</strain>
    </source>
</reference>
<evidence type="ECO:0000313" key="2">
    <source>
        <dbReference type="EMBL" id="MEA5581768.1"/>
    </source>
</evidence>
<sequence length="261" mass="30433">MISKSSLDEIVRKVDELRQLCYQNFAFRITEIEHYLSSLTERVQNGEVIVTGNFKIEKISPVNISLSELVQVYNDVPNVLFKNSVVVELTAKSYRQLKEDEASFLENDENGKYWVITTDKDEFWLVPSINIKLNIHKLKTVQKLFYFRGDFSSADSHFILINPARVSSSPSGKNWKLEEKGVLEFSDPFLQLPLELEATIEKLPDFQGDREDSELKIQKLSKQLDDLRFQLKQSQEEKIKLESQIDLIKVRLDSLEEWNIR</sequence>
<dbReference type="EMBL" id="JAYGHG010000013">
    <property type="protein sequence ID" value="MEA5581768.1"/>
    <property type="molecule type" value="Genomic_DNA"/>
</dbReference>
<evidence type="ECO:0000256" key="1">
    <source>
        <dbReference type="SAM" id="Coils"/>
    </source>
</evidence>